<evidence type="ECO:0000313" key="8">
    <source>
        <dbReference type="EMBL" id="OTA04671.1"/>
    </source>
</evidence>
<dbReference type="EC" id="3.2.1.6" evidence="3"/>
<dbReference type="CDD" id="cd02181">
    <property type="entry name" value="GH16_fungal_Lam16A_glucanase"/>
    <property type="match status" value="1"/>
</dbReference>
<evidence type="ECO:0000313" key="9">
    <source>
        <dbReference type="Proteomes" id="UP000219286"/>
    </source>
</evidence>
<evidence type="ECO:0000256" key="1">
    <source>
        <dbReference type="ARBA" id="ARBA00000124"/>
    </source>
</evidence>
<dbReference type="GO" id="GO:0009251">
    <property type="term" value="P:glucan catabolic process"/>
    <property type="evidence" value="ECO:0007669"/>
    <property type="project" value="TreeGrafter"/>
</dbReference>
<comment type="caution">
    <text evidence="8">The sequence shown here is derived from an EMBL/GenBank/DDBJ whole genome shotgun (WGS) entry which is preliminary data.</text>
</comment>
<keyword evidence="4" id="KW-0378">Hydrolase</keyword>
<dbReference type="PROSITE" id="PS51257">
    <property type="entry name" value="PROKAR_LIPOPROTEIN"/>
    <property type="match status" value="1"/>
</dbReference>
<dbReference type="InterPro" id="IPR050546">
    <property type="entry name" value="Glycosyl_Hydrlase_16"/>
</dbReference>
<evidence type="ECO:0000256" key="5">
    <source>
        <dbReference type="ARBA" id="ARBA00023295"/>
    </source>
</evidence>
<dbReference type="Proteomes" id="UP000219286">
    <property type="component" value="Unassembled WGS sequence"/>
</dbReference>
<dbReference type="Pfam" id="PF26113">
    <property type="entry name" value="GH16_XgeA"/>
    <property type="match status" value="1"/>
</dbReference>
<dbReference type="AlphaFoldDB" id="A0A2H2ZXJ9"/>
<keyword evidence="6" id="KW-0732">Signal</keyword>
<feature type="domain" description="GH16" evidence="7">
    <location>
        <begin position="33"/>
        <end position="282"/>
    </location>
</feature>
<dbReference type="InterPro" id="IPR013320">
    <property type="entry name" value="ConA-like_dom_sf"/>
</dbReference>
<dbReference type="FunFam" id="2.60.120.200:FF:000114">
    <property type="entry name" value="Probable endo-1,3(4)-beta-glucanase NFIA_089530"/>
    <property type="match status" value="1"/>
</dbReference>
<dbReference type="PANTHER" id="PTHR10963:SF24">
    <property type="entry name" value="GLYCOSIDASE C21B10.07-RELATED"/>
    <property type="match status" value="1"/>
</dbReference>
<dbReference type="PROSITE" id="PS51762">
    <property type="entry name" value="GH16_2"/>
    <property type="match status" value="1"/>
</dbReference>
<sequence length="319" mass="33627">MYASRSLTLSLGALFACQVAHAQGGQYTLNVVYDESNFFSSFDFFSEADPTHGFVQYVDAQTANSLGLAGISSGGIFIGTDSTTQSPSGGRKSVRVTSQQQFTHGLFIADIAHMPGSICGVWPAFWMVGPDWPNSGEIDIIEGYSTQTTNAITLHTAPGLNINNKGSNPSTSLLGSDCGPNSSNTGCGQKTTDNQNYGDGFNAIGGGVYATEWTSNHIAVWFFPRTNIPADINSGAPNPSGWGTPLAKFTGSNIGGFFKNNQIVFNTALCGDLAGGVWPSDPECSALAPTCEEYVANNPSAFVEAFWIVNSVSVYNQAS</sequence>
<evidence type="ECO:0000256" key="4">
    <source>
        <dbReference type="ARBA" id="ARBA00022801"/>
    </source>
</evidence>
<reference evidence="8 9" key="1">
    <citation type="journal article" date="2015" name="Genome Announc.">
        <title>Genome sequence and annotation of Trichoderma parareesei, the ancestor of the cellulase producer Trichoderma reesei.</title>
        <authorList>
            <person name="Yang D."/>
            <person name="Pomraning K."/>
            <person name="Kopchinskiy A."/>
            <person name="Karimi Aghcheh R."/>
            <person name="Atanasova L."/>
            <person name="Chenthamara K."/>
            <person name="Baker S.E."/>
            <person name="Zhang R."/>
            <person name="Shen Q."/>
            <person name="Freitag M."/>
            <person name="Kubicek C.P."/>
            <person name="Druzhinina I.S."/>
        </authorList>
    </citation>
    <scope>NUCLEOTIDE SEQUENCE [LARGE SCALE GENOMIC DNA]</scope>
    <source>
        <strain evidence="8 9">CBS 125925</strain>
    </source>
</reference>
<evidence type="ECO:0000256" key="2">
    <source>
        <dbReference type="ARBA" id="ARBA00006865"/>
    </source>
</evidence>
<feature type="signal peptide" evidence="6">
    <location>
        <begin position="1"/>
        <end position="22"/>
    </location>
</feature>
<name>A0A2H2ZXJ9_TRIPA</name>
<evidence type="ECO:0000259" key="7">
    <source>
        <dbReference type="PROSITE" id="PS51762"/>
    </source>
</evidence>
<feature type="chain" id="PRO_5013957619" description="endo-1,3(4)-beta-glucanase" evidence="6">
    <location>
        <begin position="23"/>
        <end position="319"/>
    </location>
</feature>
<comment type="similarity">
    <text evidence="2">Belongs to the glycosyl hydrolase 16 family.</text>
</comment>
<dbReference type="EMBL" id="LFMI01000533">
    <property type="protein sequence ID" value="OTA04671.1"/>
    <property type="molecule type" value="Genomic_DNA"/>
</dbReference>
<dbReference type="OrthoDB" id="192832at2759"/>
<evidence type="ECO:0000256" key="6">
    <source>
        <dbReference type="SAM" id="SignalP"/>
    </source>
</evidence>
<gene>
    <name evidence="8" type="ORF">A9Z42_0052250</name>
</gene>
<proteinExistence type="inferred from homology"/>
<evidence type="ECO:0000256" key="3">
    <source>
        <dbReference type="ARBA" id="ARBA00012599"/>
    </source>
</evidence>
<protein>
    <recommendedName>
        <fullName evidence="3">endo-1,3(4)-beta-glucanase</fullName>
        <ecNumber evidence="3">3.2.1.6</ecNumber>
    </recommendedName>
</protein>
<accession>A0A2H2ZXJ9</accession>
<organism evidence="8 9">
    <name type="scientific">Trichoderma parareesei</name>
    <name type="common">Filamentous fungus</name>
    <dbReference type="NCBI Taxonomy" id="858221"/>
    <lineage>
        <taxon>Eukaryota</taxon>
        <taxon>Fungi</taxon>
        <taxon>Dikarya</taxon>
        <taxon>Ascomycota</taxon>
        <taxon>Pezizomycotina</taxon>
        <taxon>Sordariomycetes</taxon>
        <taxon>Hypocreomycetidae</taxon>
        <taxon>Hypocreales</taxon>
        <taxon>Hypocreaceae</taxon>
        <taxon>Trichoderma</taxon>
    </lineage>
</organism>
<dbReference type="PANTHER" id="PTHR10963">
    <property type="entry name" value="GLYCOSYL HYDROLASE-RELATED"/>
    <property type="match status" value="1"/>
</dbReference>
<dbReference type="Gene3D" id="2.60.120.200">
    <property type="match status" value="1"/>
</dbReference>
<keyword evidence="9" id="KW-1185">Reference proteome</keyword>
<keyword evidence="5" id="KW-0326">Glycosidase</keyword>
<dbReference type="InterPro" id="IPR000757">
    <property type="entry name" value="Beta-glucanase-like"/>
</dbReference>
<comment type="catalytic activity">
    <reaction evidence="1">
        <text>Endohydrolysis of (1-&gt;3)- or (1-&gt;4)-linkages in beta-D-glucans when the glucose residue whose reducing group is involved in the linkage to be hydrolyzed is itself substituted at C-3.</text>
        <dbReference type="EC" id="3.2.1.6"/>
    </reaction>
</comment>
<dbReference type="GO" id="GO:0052861">
    <property type="term" value="F:endo-1,3(4)-beta-glucanase activity"/>
    <property type="evidence" value="ECO:0007669"/>
    <property type="project" value="UniProtKB-EC"/>
</dbReference>
<dbReference type="SUPFAM" id="SSF49899">
    <property type="entry name" value="Concanavalin A-like lectins/glucanases"/>
    <property type="match status" value="1"/>
</dbReference>